<dbReference type="GO" id="GO:0008270">
    <property type="term" value="F:zinc ion binding"/>
    <property type="evidence" value="ECO:0007669"/>
    <property type="project" value="UniProtKB-KW"/>
</dbReference>
<evidence type="ECO:0000256" key="1">
    <source>
        <dbReference type="ARBA" id="ARBA00022737"/>
    </source>
</evidence>
<dbReference type="Gene3D" id="2.120.10.30">
    <property type="entry name" value="TolB, C-terminal domain"/>
    <property type="match status" value="2"/>
</dbReference>
<dbReference type="OrthoDB" id="9799230at2"/>
<comment type="caution">
    <text evidence="2">The sequence shown here is derived from an EMBL/GenBank/DDBJ whole genome shotgun (WGS) entry which is preliminary data.</text>
</comment>
<keyword evidence="3" id="KW-1185">Reference proteome</keyword>
<gene>
    <name evidence="2" type="ORF">SA87_04175</name>
</gene>
<sequence>MDPRRLTLKPVRWLGAPAPGGLLLPAAAPSRETMYAPRGVYFDDRTVIVADSGNHRVLIWHGFPERDHAPADVVLGQPDFTSEGPRLLHLPTAVAVYEGRLFVADAWHHRILIWNEVPTSSGAPPDAVIGQASMDGVLPNRGGPVHPLGLYWPYGMAYLAGRFYIADTGNRRVLGWNGIPEGDRPPDVVLGQPDGYTGLENRGKGVSADAFRWPHALAGDETRLYVADAGNHRVLGFSPHPPGDRPADLVLGQSDFNRNFELPHVPQGPCRMRFPYGVALCAFGLAVADTANNRVLLFADVPERGAFYPAQAVLGQADFEASGENRWQGVAPDTLCWPYGLWCHKGRLAVADTGNNRVMFWELVA</sequence>
<organism evidence="2 3">
    <name type="scientific">Hydrogenibacillus schlegelii</name>
    <name type="common">Bacillus schlegelii</name>
    <dbReference type="NCBI Taxonomy" id="1484"/>
    <lineage>
        <taxon>Bacteria</taxon>
        <taxon>Bacillati</taxon>
        <taxon>Bacillota</taxon>
        <taxon>Bacilli</taxon>
        <taxon>Bacillales</taxon>
        <taxon>Bacillales Family X. Incertae Sedis</taxon>
        <taxon>Hydrogenibacillus</taxon>
    </lineage>
</organism>
<dbReference type="PANTHER" id="PTHR24104:SF25">
    <property type="entry name" value="PROTEIN LIN-41"/>
    <property type="match status" value="1"/>
</dbReference>
<dbReference type="GO" id="GO:0043161">
    <property type="term" value="P:proteasome-mediated ubiquitin-dependent protein catabolic process"/>
    <property type="evidence" value="ECO:0007669"/>
    <property type="project" value="TreeGrafter"/>
</dbReference>
<protein>
    <recommendedName>
        <fullName evidence="4">NHL repeat containing protein</fullName>
    </recommendedName>
</protein>
<dbReference type="InterPro" id="IPR011042">
    <property type="entry name" value="6-blade_b-propeller_TolB-like"/>
</dbReference>
<evidence type="ECO:0000313" key="3">
    <source>
        <dbReference type="Proteomes" id="UP000243024"/>
    </source>
</evidence>
<dbReference type="GO" id="GO:0061630">
    <property type="term" value="F:ubiquitin protein ligase activity"/>
    <property type="evidence" value="ECO:0007669"/>
    <property type="project" value="TreeGrafter"/>
</dbReference>
<dbReference type="EMBL" id="JXBB01000063">
    <property type="protein sequence ID" value="OAR03353.1"/>
    <property type="molecule type" value="Genomic_DNA"/>
</dbReference>
<dbReference type="GO" id="GO:0000209">
    <property type="term" value="P:protein polyubiquitination"/>
    <property type="evidence" value="ECO:0007669"/>
    <property type="project" value="TreeGrafter"/>
</dbReference>
<evidence type="ECO:0000313" key="2">
    <source>
        <dbReference type="EMBL" id="OAR03353.1"/>
    </source>
</evidence>
<dbReference type="CDD" id="cd05819">
    <property type="entry name" value="NHL"/>
    <property type="match status" value="1"/>
</dbReference>
<dbReference type="AlphaFoldDB" id="A0A132N804"/>
<dbReference type="STRING" id="1484.SA87_04175"/>
<dbReference type="InterPro" id="IPR001258">
    <property type="entry name" value="NHL_repeat"/>
</dbReference>
<proteinExistence type="predicted"/>
<dbReference type="RefSeq" id="WP_066203613.1">
    <property type="nucleotide sequence ID" value="NZ_CBCSAS010000006.1"/>
</dbReference>
<reference evidence="2 3" key="1">
    <citation type="submission" date="2015-09" db="EMBL/GenBank/DDBJ databases">
        <title>Draft genome sequence of Hydrogenibacillus schlegelii DSM 2000.</title>
        <authorList>
            <person name="Hemp J."/>
        </authorList>
    </citation>
    <scope>NUCLEOTIDE SEQUENCE [LARGE SCALE GENOMIC DNA]</scope>
    <source>
        <strain evidence="2 3">MA 48</strain>
    </source>
</reference>
<dbReference type="InterPro" id="IPR050952">
    <property type="entry name" value="TRIM-NHL_E3_ligases"/>
</dbReference>
<evidence type="ECO:0008006" key="4">
    <source>
        <dbReference type="Google" id="ProtNLM"/>
    </source>
</evidence>
<dbReference type="Pfam" id="PF01436">
    <property type="entry name" value="NHL"/>
    <property type="match status" value="1"/>
</dbReference>
<accession>A0A132N804</accession>
<keyword evidence="1" id="KW-0677">Repeat</keyword>
<dbReference type="PANTHER" id="PTHR24104">
    <property type="entry name" value="E3 UBIQUITIN-PROTEIN LIGASE NHLRC1-RELATED"/>
    <property type="match status" value="1"/>
</dbReference>
<dbReference type="SUPFAM" id="SSF63825">
    <property type="entry name" value="YWTD domain"/>
    <property type="match status" value="1"/>
</dbReference>
<dbReference type="Proteomes" id="UP000243024">
    <property type="component" value="Unassembled WGS sequence"/>
</dbReference>
<name>A0A132N804_HYDSH</name>